<protein>
    <submittedName>
        <fullName evidence="2">Putative ovule protein</fullName>
    </submittedName>
</protein>
<sequence length="96" mass="10469">MKQSVGKKSCLVGQALEVHYFRGRNYLELGIDVGSSTVARGVVSLVLGYLNNLVIEMAFLIQGNTPEELPEFLLGTCRLNHLDVSKSIQTDSVSIS</sequence>
<proteinExistence type="predicted"/>
<accession>A0A0V0GY27</accession>
<evidence type="ECO:0000313" key="2">
    <source>
        <dbReference type="EMBL" id="JAP13025.1"/>
    </source>
</evidence>
<reference evidence="2" key="1">
    <citation type="submission" date="2015-12" db="EMBL/GenBank/DDBJ databases">
        <title>Gene expression during late stages of embryo sac development: a critical building block for successful pollen-pistil interactions.</title>
        <authorList>
            <person name="Liu Y."/>
            <person name="Joly V."/>
            <person name="Sabar M."/>
            <person name="Matton D.P."/>
        </authorList>
    </citation>
    <scope>NUCLEOTIDE SEQUENCE</scope>
</reference>
<dbReference type="AlphaFoldDB" id="A0A0V0GY27"/>
<dbReference type="PANTHER" id="PTHR12136">
    <property type="entry name" value="ENHANCED DISEASE RESISTANCE-RELATED"/>
    <property type="match status" value="1"/>
</dbReference>
<feature type="domain" description="Protein ENHANCED DISEASE RESISTANCE 2 C-terminal" evidence="1">
    <location>
        <begin position="2"/>
        <end position="83"/>
    </location>
</feature>
<dbReference type="EMBL" id="GEDG01028674">
    <property type="protein sequence ID" value="JAP13025.1"/>
    <property type="molecule type" value="Transcribed_RNA"/>
</dbReference>
<organism evidence="2">
    <name type="scientific">Solanum chacoense</name>
    <name type="common">Chaco potato</name>
    <dbReference type="NCBI Taxonomy" id="4108"/>
    <lineage>
        <taxon>Eukaryota</taxon>
        <taxon>Viridiplantae</taxon>
        <taxon>Streptophyta</taxon>
        <taxon>Embryophyta</taxon>
        <taxon>Tracheophyta</taxon>
        <taxon>Spermatophyta</taxon>
        <taxon>Magnoliopsida</taxon>
        <taxon>eudicotyledons</taxon>
        <taxon>Gunneridae</taxon>
        <taxon>Pentapetalae</taxon>
        <taxon>asterids</taxon>
        <taxon>lamiids</taxon>
        <taxon>Solanales</taxon>
        <taxon>Solanaceae</taxon>
        <taxon>Solanoideae</taxon>
        <taxon>Solaneae</taxon>
        <taxon>Solanum</taxon>
    </lineage>
</organism>
<dbReference type="PANTHER" id="PTHR12136:SF115">
    <property type="entry name" value="PROTEIN ENHANCED DISEASE RESISTANCE 2-LIKE ISOFORM X1"/>
    <property type="match status" value="1"/>
</dbReference>
<name>A0A0V0GY27_SOLCH</name>
<dbReference type="Pfam" id="PF07059">
    <property type="entry name" value="EDR2_C"/>
    <property type="match status" value="1"/>
</dbReference>
<dbReference type="InterPro" id="IPR009769">
    <property type="entry name" value="EDR2_C"/>
</dbReference>
<dbReference type="InterPro" id="IPR045096">
    <property type="entry name" value="EDR2-like"/>
</dbReference>
<evidence type="ECO:0000259" key="1">
    <source>
        <dbReference type="Pfam" id="PF07059"/>
    </source>
</evidence>